<dbReference type="OrthoDB" id="9811531at2"/>
<sequence length="115" mass="12583">MEKELICIVCPNGCRLKVDIDNKTVSGNKCIRGEAYGINEVTNPVRAITSTVKINGETSKMVPVKTDKPIPKNLNFKCMEEINKVQVSLPVKAGQIIIKNILGTQSNIVATKTIE</sequence>
<dbReference type="InterPro" id="IPR012460">
    <property type="entry name" value="DUF1667"/>
</dbReference>
<evidence type="ECO:0000313" key="1">
    <source>
        <dbReference type="EMBL" id="SFB28917.1"/>
    </source>
</evidence>
<dbReference type="Proteomes" id="UP000198619">
    <property type="component" value="Unassembled WGS sequence"/>
</dbReference>
<organism evidence="1 2">
    <name type="scientific">Clostridium frigidicarnis</name>
    <dbReference type="NCBI Taxonomy" id="84698"/>
    <lineage>
        <taxon>Bacteria</taxon>
        <taxon>Bacillati</taxon>
        <taxon>Bacillota</taxon>
        <taxon>Clostridia</taxon>
        <taxon>Eubacteriales</taxon>
        <taxon>Clostridiaceae</taxon>
        <taxon>Clostridium</taxon>
    </lineage>
</organism>
<evidence type="ECO:0000313" key="2">
    <source>
        <dbReference type="Proteomes" id="UP000198619"/>
    </source>
</evidence>
<dbReference type="RefSeq" id="WP_090042255.1">
    <property type="nucleotide sequence ID" value="NZ_FOKI01000025.1"/>
</dbReference>
<name>A0A1I0ZTT0_9CLOT</name>
<dbReference type="Pfam" id="PF07892">
    <property type="entry name" value="DUF1667"/>
    <property type="match status" value="1"/>
</dbReference>
<dbReference type="PANTHER" id="PTHR39450">
    <property type="entry name" value="MOLYBDOPTERIN OXIDOREDUCTASE, 4FE-4S CLUSTER-BINDING SUBUNIT"/>
    <property type="match status" value="1"/>
</dbReference>
<dbReference type="Gene3D" id="3.10.530.10">
    <property type="entry name" value="CPE0013-like"/>
    <property type="match status" value="1"/>
</dbReference>
<gene>
    <name evidence="1" type="ORF">SAMN04488528_10254</name>
</gene>
<dbReference type="SUPFAM" id="SSF160148">
    <property type="entry name" value="CPE0013-like"/>
    <property type="match status" value="1"/>
</dbReference>
<protein>
    <submittedName>
        <fullName evidence="1">CxxC motif-containing protein</fullName>
    </submittedName>
</protein>
<reference evidence="1 2" key="1">
    <citation type="submission" date="2016-10" db="EMBL/GenBank/DDBJ databases">
        <authorList>
            <person name="de Groot N.N."/>
        </authorList>
    </citation>
    <scope>NUCLEOTIDE SEQUENCE [LARGE SCALE GENOMIC DNA]</scope>
    <source>
        <strain evidence="1 2">DSM 12271</strain>
    </source>
</reference>
<proteinExistence type="predicted"/>
<dbReference type="PANTHER" id="PTHR39450:SF1">
    <property type="entry name" value="DUF1667 DOMAIN-CONTAINING PROTEIN"/>
    <property type="match status" value="1"/>
</dbReference>
<keyword evidence="2" id="KW-1185">Reference proteome</keyword>
<accession>A0A1I0ZTT0</accession>
<dbReference type="STRING" id="84698.SAMN04488528_10254"/>
<dbReference type="InterPro" id="IPR036593">
    <property type="entry name" value="CPE0013-like_sf"/>
</dbReference>
<dbReference type="EMBL" id="FOKI01000025">
    <property type="protein sequence ID" value="SFB28917.1"/>
    <property type="molecule type" value="Genomic_DNA"/>
</dbReference>
<dbReference type="AlphaFoldDB" id="A0A1I0ZTT0"/>